<evidence type="ECO:0000313" key="2">
    <source>
        <dbReference type="EMBL" id="SOC36269.1"/>
    </source>
</evidence>
<dbReference type="CDD" id="cd08946">
    <property type="entry name" value="SDR_e"/>
    <property type="match status" value="1"/>
</dbReference>
<organism evidence="2 3">
    <name type="scientific">Rhizobium subbaraonis</name>
    <dbReference type="NCBI Taxonomy" id="908946"/>
    <lineage>
        <taxon>Bacteria</taxon>
        <taxon>Pseudomonadati</taxon>
        <taxon>Pseudomonadota</taxon>
        <taxon>Alphaproteobacteria</taxon>
        <taxon>Hyphomicrobiales</taxon>
        <taxon>Rhizobiaceae</taxon>
        <taxon>Rhizobium/Agrobacterium group</taxon>
        <taxon>Rhizobium</taxon>
    </lineage>
</organism>
<dbReference type="OrthoDB" id="9771073at2"/>
<dbReference type="Pfam" id="PF01370">
    <property type="entry name" value="Epimerase"/>
    <property type="match status" value="1"/>
</dbReference>
<dbReference type="InterPro" id="IPR036291">
    <property type="entry name" value="NAD(P)-bd_dom_sf"/>
</dbReference>
<evidence type="ECO:0000259" key="1">
    <source>
        <dbReference type="Pfam" id="PF01370"/>
    </source>
</evidence>
<dbReference type="SUPFAM" id="SSF51735">
    <property type="entry name" value="NAD(P)-binding Rossmann-fold domains"/>
    <property type="match status" value="1"/>
</dbReference>
<accession>A0A285U370</accession>
<evidence type="ECO:0000313" key="3">
    <source>
        <dbReference type="Proteomes" id="UP000219167"/>
    </source>
</evidence>
<gene>
    <name evidence="2" type="ORF">SAMN05892877_102423</name>
</gene>
<sequence length="299" mass="30605">MRRILVTGGTGFVGVRSIAALRRAGNAVRVFDLAPKPDRLPPSPDIEVVTGDIADTAAVIAAASGCTGIVHLAGLMTADCARDPLLGARVNLIGSLNVFEAAKAGRLPIAYLSTAGVFGPEDPVHPNPMTIYGATKLAVEGAARAFNLDHGVASLGLRPYIIYGPGISAGIAAGPSIAIAAAARREPAEIRFSGRVGFVHVDDVAHMLAAAMSVPLTGATVVTMAGETADMTDFVSELRRQTGWSDVTISGDPLRIPADLASDPVPGFLGSQPVTGIAAGIERSLAELRQVAGKESSNV</sequence>
<reference evidence="2 3" key="1">
    <citation type="submission" date="2017-08" db="EMBL/GenBank/DDBJ databases">
        <authorList>
            <person name="de Groot N.N."/>
        </authorList>
    </citation>
    <scope>NUCLEOTIDE SEQUENCE [LARGE SCALE GENOMIC DNA]</scope>
    <source>
        <strain evidence="2 3">JC85</strain>
    </source>
</reference>
<dbReference type="PANTHER" id="PTHR43245">
    <property type="entry name" value="BIFUNCTIONAL POLYMYXIN RESISTANCE PROTEIN ARNA"/>
    <property type="match status" value="1"/>
</dbReference>
<dbReference type="Gene3D" id="3.40.50.720">
    <property type="entry name" value="NAD(P)-binding Rossmann-like Domain"/>
    <property type="match status" value="1"/>
</dbReference>
<protein>
    <submittedName>
        <fullName evidence="2">Nucleoside-diphosphate-sugar epimerase</fullName>
    </submittedName>
</protein>
<feature type="domain" description="NAD-dependent epimerase/dehydratase" evidence="1">
    <location>
        <begin position="4"/>
        <end position="214"/>
    </location>
</feature>
<name>A0A285U370_9HYPH</name>
<dbReference type="RefSeq" id="WP_141402007.1">
    <property type="nucleotide sequence ID" value="NZ_OBQD01000002.1"/>
</dbReference>
<dbReference type="EMBL" id="OBQD01000002">
    <property type="protein sequence ID" value="SOC36269.1"/>
    <property type="molecule type" value="Genomic_DNA"/>
</dbReference>
<dbReference type="AlphaFoldDB" id="A0A285U370"/>
<dbReference type="InterPro" id="IPR001509">
    <property type="entry name" value="Epimerase_deHydtase"/>
</dbReference>
<proteinExistence type="predicted"/>
<keyword evidence="3" id="KW-1185">Reference proteome</keyword>
<dbReference type="InterPro" id="IPR050177">
    <property type="entry name" value="Lipid_A_modif_metabolic_enz"/>
</dbReference>
<dbReference type="Proteomes" id="UP000219167">
    <property type="component" value="Unassembled WGS sequence"/>
</dbReference>